<dbReference type="InterPro" id="IPR011528">
    <property type="entry name" value="NERD"/>
</dbReference>
<protein>
    <submittedName>
        <fullName evidence="2">NERD domain-containing protein</fullName>
    </submittedName>
</protein>
<dbReference type="EMBL" id="DSJL01000001">
    <property type="protein sequence ID" value="HEF64024.1"/>
    <property type="molecule type" value="Genomic_DNA"/>
</dbReference>
<comment type="caution">
    <text evidence="2">The sequence shown here is derived from an EMBL/GenBank/DDBJ whole genome shotgun (WGS) entry which is preliminary data.</text>
</comment>
<organism evidence="2">
    <name type="scientific">Thermomicrobium roseum</name>
    <dbReference type="NCBI Taxonomy" id="500"/>
    <lineage>
        <taxon>Bacteria</taxon>
        <taxon>Pseudomonadati</taxon>
        <taxon>Thermomicrobiota</taxon>
        <taxon>Thermomicrobia</taxon>
        <taxon>Thermomicrobiales</taxon>
        <taxon>Thermomicrobiaceae</taxon>
        <taxon>Thermomicrobium</taxon>
    </lineage>
</organism>
<name>A0A7C2B3I3_THERO</name>
<dbReference type="AlphaFoldDB" id="A0A7C2B3I3"/>
<evidence type="ECO:0000313" key="2">
    <source>
        <dbReference type="EMBL" id="HEF64024.1"/>
    </source>
</evidence>
<reference evidence="2" key="1">
    <citation type="journal article" date="2020" name="mSystems">
        <title>Genome- and Community-Level Interaction Insights into Carbon Utilization and Element Cycling Functions of Hydrothermarchaeota in Hydrothermal Sediment.</title>
        <authorList>
            <person name="Zhou Z."/>
            <person name="Liu Y."/>
            <person name="Xu W."/>
            <person name="Pan J."/>
            <person name="Luo Z.H."/>
            <person name="Li M."/>
        </authorList>
    </citation>
    <scope>NUCLEOTIDE SEQUENCE [LARGE SCALE GENOMIC DNA]</scope>
    <source>
        <strain evidence="2">SpSt-222</strain>
    </source>
</reference>
<feature type="domain" description="NERD" evidence="1">
    <location>
        <begin position="16"/>
        <end position="103"/>
    </location>
</feature>
<evidence type="ECO:0000259" key="1">
    <source>
        <dbReference type="Pfam" id="PF08378"/>
    </source>
</evidence>
<proteinExistence type="predicted"/>
<dbReference type="Pfam" id="PF08378">
    <property type="entry name" value="NERD"/>
    <property type="match status" value="1"/>
</dbReference>
<accession>A0A7C2B3I3</accession>
<gene>
    <name evidence="2" type="ORF">ENP47_00200</name>
</gene>
<sequence>MARMIPERRDDEFPSPGEQLFYAACRKQLPDHIVVLHSCRYLIRDPRRWDEDGEIDFLIIDPQRGFLLVEVKDGQIKIQQQRWYRKGQEGQWQPLEESPFTQVMR</sequence>